<evidence type="ECO:0000256" key="1">
    <source>
        <dbReference type="SAM" id="MobiDB-lite"/>
    </source>
</evidence>
<dbReference type="InterPro" id="IPR041667">
    <property type="entry name" value="Cupin_8"/>
</dbReference>
<protein>
    <recommendedName>
        <fullName evidence="2">JmjC domain-containing protein</fullName>
    </recommendedName>
</protein>
<reference evidence="4" key="1">
    <citation type="journal article" date="2013" name="Nature">
        <title>Pan genome of the phytoplankton Emiliania underpins its global distribution.</title>
        <authorList>
            <person name="Read B.A."/>
            <person name="Kegel J."/>
            <person name="Klute M.J."/>
            <person name="Kuo A."/>
            <person name="Lefebvre S.C."/>
            <person name="Maumus F."/>
            <person name="Mayer C."/>
            <person name="Miller J."/>
            <person name="Monier A."/>
            <person name="Salamov A."/>
            <person name="Young J."/>
            <person name="Aguilar M."/>
            <person name="Claverie J.M."/>
            <person name="Frickenhaus S."/>
            <person name="Gonzalez K."/>
            <person name="Herman E.K."/>
            <person name="Lin Y.C."/>
            <person name="Napier J."/>
            <person name="Ogata H."/>
            <person name="Sarno A.F."/>
            <person name="Shmutz J."/>
            <person name="Schroeder D."/>
            <person name="de Vargas C."/>
            <person name="Verret F."/>
            <person name="von Dassow P."/>
            <person name="Valentin K."/>
            <person name="Van de Peer Y."/>
            <person name="Wheeler G."/>
            <person name="Dacks J.B."/>
            <person name="Delwiche C.F."/>
            <person name="Dyhrman S.T."/>
            <person name="Glockner G."/>
            <person name="John U."/>
            <person name="Richards T."/>
            <person name="Worden A.Z."/>
            <person name="Zhang X."/>
            <person name="Grigoriev I.V."/>
            <person name="Allen A.E."/>
            <person name="Bidle K."/>
            <person name="Borodovsky M."/>
            <person name="Bowler C."/>
            <person name="Brownlee C."/>
            <person name="Cock J.M."/>
            <person name="Elias M."/>
            <person name="Gladyshev V.N."/>
            <person name="Groth M."/>
            <person name="Guda C."/>
            <person name="Hadaegh A."/>
            <person name="Iglesias-Rodriguez M.D."/>
            <person name="Jenkins J."/>
            <person name="Jones B.M."/>
            <person name="Lawson T."/>
            <person name="Leese F."/>
            <person name="Lindquist E."/>
            <person name="Lobanov A."/>
            <person name="Lomsadze A."/>
            <person name="Malik S.B."/>
            <person name="Marsh M.E."/>
            <person name="Mackinder L."/>
            <person name="Mock T."/>
            <person name="Mueller-Roeber B."/>
            <person name="Pagarete A."/>
            <person name="Parker M."/>
            <person name="Probert I."/>
            <person name="Quesneville H."/>
            <person name="Raines C."/>
            <person name="Rensing S.A."/>
            <person name="Riano-Pachon D.M."/>
            <person name="Richier S."/>
            <person name="Rokitta S."/>
            <person name="Shiraiwa Y."/>
            <person name="Soanes D.M."/>
            <person name="van der Giezen M."/>
            <person name="Wahlund T.M."/>
            <person name="Williams B."/>
            <person name="Wilson W."/>
            <person name="Wolfe G."/>
            <person name="Wurch L.L."/>
        </authorList>
    </citation>
    <scope>NUCLEOTIDE SEQUENCE</scope>
</reference>
<dbReference type="PaxDb" id="2903-EOD10232"/>
<evidence type="ECO:0000259" key="2">
    <source>
        <dbReference type="PROSITE" id="PS51184"/>
    </source>
</evidence>
<sequence length="471" mass="50426">MPKPRRGAALAPEGVEVVPHPLRVRPMGSLLFADDRRSLREEPGALGALALLPDEVLMQILSSGGARELACCACTSRAMRVLALSEDLWKACCLEEEMAPGEWLRYDPGGWRCTYRRRRGLPAAPAASLGATHYYYSDVLYAPWHCGTAAIPPRWSRFENVPRVAASGLSVEEFAARFEAPGQPVILTGLASGWPAAAKWTEAALRDRFGERHTMSLPAFFDYCASNADEQPLYLFDKRFAETSAAGGGAEPGLAADYAVPAYFSADRDLFAKLPGGCRPDHRWLIAGGTRSGSRRDAPPAGVTPSADGASLTSPVSLYEWFRVFYSSLAEARGGGGGGGGGGGAAALEATVEEGEVLFVPSGWWHCCLNLEPSIAITGNYAPRCHAARILQYLRAGDEAGDLVSGVPHELRPRLAGEFEAVLRTHHPEALEGGEGGQPRQDGGDITPQAARPSCAAVMGREPQAEFRFDF</sequence>
<dbReference type="InterPro" id="IPR001810">
    <property type="entry name" value="F-box_dom"/>
</dbReference>
<reference evidence="3" key="2">
    <citation type="submission" date="2024-10" db="UniProtKB">
        <authorList>
            <consortium name="EnsemblProtists"/>
        </authorList>
    </citation>
    <scope>IDENTIFICATION</scope>
</reference>
<dbReference type="KEGG" id="ehx:EMIHUDRAFT_105299"/>
<dbReference type="Pfam" id="PF13621">
    <property type="entry name" value="Cupin_8"/>
    <property type="match status" value="1"/>
</dbReference>
<feature type="region of interest" description="Disordered" evidence="1">
    <location>
        <begin position="289"/>
        <end position="311"/>
    </location>
</feature>
<dbReference type="OMA" id="WPAYKNW"/>
<dbReference type="Proteomes" id="UP000013827">
    <property type="component" value="Unassembled WGS sequence"/>
</dbReference>
<dbReference type="SUPFAM" id="SSF81383">
    <property type="entry name" value="F-box domain"/>
    <property type="match status" value="1"/>
</dbReference>
<dbReference type="PANTHER" id="PTHR12480">
    <property type="entry name" value="ARGININE DEMETHYLASE AND LYSYL-HYDROXYLASE JMJD"/>
    <property type="match status" value="1"/>
</dbReference>
<proteinExistence type="predicted"/>
<dbReference type="GO" id="GO:0005634">
    <property type="term" value="C:nucleus"/>
    <property type="evidence" value="ECO:0007669"/>
    <property type="project" value="TreeGrafter"/>
</dbReference>
<dbReference type="Pfam" id="PF12937">
    <property type="entry name" value="F-box-like"/>
    <property type="match status" value="1"/>
</dbReference>
<dbReference type="RefSeq" id="XP_005762661.1">
    <property type="nucleotide sequence ID" value="XM_005762604.1"/>
</dbReference>
<dbReference type="eggNOG" id="KOG2130">
    <property type="taxonomic scope" value="Eukaryota"/>
</dbReference>
<feature type="domain" description="JmjC" evidence="2">
    <location>
        <begin position="263"/>
        <end position="398"/>
    </location>
</feature>
<dbReference type="Gene3D" id="2.60.120.650">
    <property type="entry name" value="Cupin"/>
    <property type="match status" value="1"/>
</dbReference>
<dbReference type="Gene3D" id="1.20.1280.50">
    <property type="match status" value="1"/>
</dbReference>
<name>A0A0D3IG47_EMIH1</name>
<dbReference type="EnsemblProtists" id="EOD10232">
    <property type="protein sequence ID" value="EOD10232"/>
    <property type="gene ID" value="EMIHUDRAFT_105299"/>
</dbReference>
<feature type="region of interest" description="Disordered" evidence="1">
    <location>
        <begin position="429"/>
        <end position="450"/>
    </location>
</feature>
<dbReference type="PANTHER" id="PTHR12480:SF21">
    <property type="entry name" value="JMJC DOMAIN-CONTAINING PROTEIN 8"/>
    <property type="match status" value="1"/>
</dbReference>
<dbReference type="InterPro" id="IPR050910">
    <property type="entry name" value="JMJD6_ArgDemeth/LysHydrox"/>
</dbReference>
<dbReference type="AlphaFoldDB" id="A0A0D3IG47"/>
<keyword evidence="4" id="KW-1185">Reference proteome</keyword>
<evidence type="ECO:0000313" key="3">
    <source>
        <dbReference type="EnsemblProtists" id="EOD10232"/>
    </source>
</evidence>
<dbReference type="HOGENOM" id="CLU_016785_1_2_1"/>
<dbReference type="PROSITE" id="PS51184">
    <property type="entry name" value="JMJC"/>
    <property type="match status" value="1"/>
</dbReference>
<dbReference type="GO" id="GO:0000987">
    <property type="term" value="F:cis-regulatory region sequence-specific DNA binding"/>
    <property type="evidence" value="ECO:0007669"/>
    <property type="project" value="TreeGrafter"/>
</dbReference>
<dbReference type="InterPro" id="IPR036047">
    <property type="entry name" value="F-box-like_dom_sf"/>
</dbReference>
<accession>A0A0D3IG47</accession>
<dbReference type="SUPFAM" id="SSF51197">
    <property type="entry name" value="Clavaminate synthase-like"/>
    <property type="match status" value="1"/>
</dbReference>
<dbReference type="InterPro" id="IPR003347">
    <property type="entry name" value="JmjC_dom"/>
</dbReference>
<organism evidence="3 4">
    <name type="scientific">Emiliania huxleyi (strain CCMP1516)</name>
    <dbReference type="NCBI Taxonomy" id="280463"/>
    <lineage>
        <taxon>Eukaryota</taxon>
        <taxon>Haptista</taxon>
        <taxon>Haptophyta</taxon>
        <taxon>Prymnesiophyceae</taxon>
        <taxon>Isochrysidales</taxon>
        <taxon>Noelaerhabdaceae</taxon>
        <taxon>Emiliania</taxon>
    </lineage>
</organism>
<dbReference type="GeneID" id="17256436"/>
<evidence type="ECO:0000313" key="4">
    <source>
        <dbReference type="Proteomes" id="UP000013827"/>
    </source>
</evidence>